<evidence type="ECO:0000256" key="10">
    <source>
        <dbReference type="ARBA" id="ARBA00022984"/>
    </source>
</evidence>
<sequence length="432" mass="47024">MELNNFNRIHFIGVGGIGMSALARFFLHEKKLVSGSDRTPSVITDALTAEGVEVFGTQGPENIFSDFDLVVYTEAMPKDHPELVEARVMGIPTMNYFEALGMVANPYYLIAVAGAHGKTTTTAMLTDVLEEGGLDPTAIIGSLRSKTGSNFRPGKSKYAVVEACEYKRDFLHLKPEILVITNIEHEHVDYYKDLADVQDAFRTIALSVPESGFIITDTTSPTIKPVLEGVVATVIDYRKYFDLTLSLHQPGMHNRLNAAAARAVAATLGIDDTDTKAALENFAGTWRRFEYKGTFVNDGGAIPVFDDYGHHPTEVAATIAGAREQYPDRHLTLVFQSHTYSRTYELFADFVTALSKADKVVLLPIYAAREENTYGITSEQLAEKLVEAGIPTEVFQTNGGAAEAVKENTPQGGVVLVMGAGDVTEVATLLTT</sequence>
<dbReference type="AlphaFoldDB" id="A0A1F6FHN1"/>
<gene>
    <name evidence="14" type="primary">murC</name>
    <name evidence="18" type="ORF">A3G90_04940</name>
</gene>
<dbReference type="GO" id="GO:0051301">
    <property type="term" value="P:cell division"/>
    <property type="evidence" value="ECO:0007669"/>
    <property type="project" value="UniProtKB-KW"/>
</dbReference>
<dbReference type="PANTHER" id="PTHR43445:SF3">
    <property type="entry name" value="UDP-N-ACETYLMURAMATE--L-ALANINE LIGASE"/>
    <property type="match status" value="1"/>
</dbReference>
<dbReference type="UniPathway" id="UPA00219"/>
<evidence type="ECO:0000259" key="17">
    <source>
        <dbReference type="Pfam" id="PF08245"/>
    </source>
</evidence>
<name>A0A1F6FHN1_9BACT</name>
<comment type="function">
    <text evidence="14">Cell wall formation.</text>
</comment>
<dbReference type="InterPro" id="IPR000713">
    <property type="entry name" value="Mur_ligase_N"/>
</dbReference>
<dbReference type="Pfam" id="PF08245">
    <property type="entry name" value="Mur_ligase_M"/>
    <property type="match status" value="1"/>
</dbReference>
<dbReference type="Pfam" id="PF01225">
    <property type="entry name" value="Mur_ligase"/>
    <property type="match status" value="1"/>
</dbReference>
<comment type="pathway">
    <text evidence="2 14">Cell wall biogenesis; peptidoglycan biosynthesis.</text>
</comment>
<dbReference type="Pfam" id="PF02875">
    <property type="entry name" value="Mur_ligase_C"/>
    <property type="match status" value="1"/>
</dbReference>
<evidence type="ECO:0000256" key="5">
    <source>
        <dbReference type="ARBA" id="ARBA00022598"/>
    </source>
</evidence>
<dbReference type="GO" id="GO:0008360">
    <property type="term" value="P:regulation of cell shape"/>
    <property type="evidence" value="ECO:0007669"/>
    <property type="project" value="UniProtKB-KW"/>
</dbReference>
<evidence type="ECO:0000256" key="4">
    <source>
        <dbReference type="ARBA" id="ARBA00022490"/>
    </source>
</evidence>
<evidence type="ECO:0000256" key="14">
    <source>
        <dbReference type="HAMAP-Rule" id="MF_00046"/>
    </source>
</evidence>
<dbReference type="Gene3D" id="3.40.1190.10">
    <property type="entry name" value="Mur-like, catalytic domain"/>
    <property type="match status" value="1"/>
</dbReference>
<reference evidence="18 19" key="1">
    <citation type="journal article" date="2016" name="Nat. Commun.">
        <title>Thousands of microbial genomes shed light on interconnected biogeochemical processes in an aquifer system.</title>
        <authorList>
            <person name="Anantharaman K."/>
            <person name="Brown C.T."/>
            <person name="Hug L.A."/>
            <person name="Sharon I."/>
            <person name="Castelle C.J."/>
            <person name="Probst A.J."/>
            <person name="Thomas B.C."/>
            <person name="Singh A."/>
            <person name="Wilkins M.J."/>
            <person name="Karaoz U."/>
            <person name="Brodie E.L."/>
            <person name="Williams K.H."/>
            <person name="Hubbard S.S."/>
            <person name="Banfield J.F."/>
        </authorList>
    </citation>
    <scope>NUCLEOTIDE SEQUENCE [LARGE SCALE GENOMIC DNA]</scope>
</reference>
<dbReference type="GO" id="GO:0005524">
    <property type="term" value="F:ATP binding"/>
    <property type="evidence" value="ECO:0007669"/>
    <property type="project" value="UniProtKB-UniRule"/>
</dbReference>
<evidence type="ECO:0000256" key="3">
    <source>
        <dbReference type="ARBA" id="ARBA00012211"/>
    </source>
</evidence>
<evidence type="ECO:0000313" key="19">
    <source>
        <dbReference type="Proteomes" id="UP000177325"/>
    </source>
</evidence>
<dbReference type="Gene3D" id="3.90.190.20">
    <property type="entry name" value="Mur ligase, C-terminal domain"/>
    <property type="match status" value="1"/>
</dbReference>
<comment type="similarity">
    <text evidence="14">Belongs to the MurCDEF family.</text>
</comment>
<evidence type="ECO:0000256" key="7">
    <source>
        <dbReference type="ARBA" id="ARBA00022741"/>
    </source>
</evidence>
<evidence type="ECO:0000256" key="9">
    <source>
        <dbReference type="ARBA" id="ARBA00022960"/>
    </source>
</evidence>
<dbReference type="InterPro" id="IPR036565">
    <property type="entry name" value="Mur-like_cat_sf"/>
</dbReference>
<keyword evidence="4 14" id="KW-0963">Cytoplasm</keyword>
<dbReference type="SUPFAM" id="SSF53244">
    <property type="entry name" value="MurD-like peptide ligases, peptide-binding domain"/>
    <property type="match status" value="1"/>
</dbReference>
<dbReference type="InterPro" id="IPR005758">
    <property type="entry name" value="UDP-N-AcMur_Ala_ligase_MurC"/>
</dbReference>
<proteinExistence type="inferred from homology"/>
<feature type="domain" description="Mur ligase N-terminal catalytic" evidence="15">
    <location>
        <begin position="8"/>
        <end position="108"/>
    </location>
</feature>
<keyword evidence="6 14" id="KW-0132">Cell division</keyword>
<feature type="domain" description="Mur ligase C-terminal" evidence="16">
    <location>
        <begin position="287"/>
        <end position="421"/>
    </location>
</feature>
<evidence type="ECO:0000259" key="15">
    <source>
        <dbReference type="Pfam" id="PF01225"/>
    </source>
</evidence>
<keyword evidence="11 14" id="KW-0131">Cell cycle</keyword>
<evidence type="ECO:0000256" key="13">
    <source>
        <dbReference type="ARBA" id="ARBA00047833"/>
    </source>
</evidence>
<evidence type="ECO:0000259" key="16">
    <source>
        <dbReference type="Pfam" id="PF02875"/>
    </source>
</evidence>
<keyword evidence="10 14" id="KW-0573">Peptidoglycan synthesis</keyword>
<feature type="domain" description="Mur ligase central" evidence="17">
    <location>
        <begin position="112"/>
        <end position="221"/>
    </location>
</feature>
<dbReference type="GO" id="GO:0009252">
    <property type="term" value="P:peptidoglycan biosynthetic process"/>
    <property type="evidence" value="ECO:0007669"/>
    <property type="project" value="UniProtKB-UniRule"/>
</dbReference>
<accession>A0A1F6FHN1</accession>
<evidence type="ECO:0000256" key="2">
    <source>
        <dbReference type="ARBA" id="ARBA00004752"/>
    </source>
</evidence>
<dbReference type="SUPFAM" id="SSF53623">
    <property type="entry name" value="MurD-like peptide ligases, catalytic domain"/>
    <property type="match status" value="1"/>
</dbReference>
<evidence type="ECO:0000256" key="11">
    <source>
        <dbReference type="ARBA" id="ARBA00023306"/>
    </source>
</evidence>
<protein>
    <recommendedName>
        <fullName evidence="3 14">UDP-N-acetylmuramate--L-alanine ligase</fullName>
        <ecNumber evidence="3 14">6.3.2.8</ecNumber>
    </recommendedName>
    <alternativeName>
        <fullName evidence="14">UDP-N-acetylmuramoyl-L-alanine synthetase</fullName>
    </alternativeName>
</protein>
<dbReference type="SUPFAM" id="SSF51984">
    <property type="entry name" value="MurCD N-terminal domain"/>
    <property type="match status" value="1"/>
</dbReference>
<dbReference type="EMBL" id="MFMM01000001">
    <property type="protein sequence ID" value="OGG85367.1"/>
    <property type="molecule type" value="Genomic_DNA"/>
</dbReference>
<dbReference type="GO" id="GO:0008763">
    <property type="term" value="F:UDP-N-acetylmuramate-L-alanine ligase activity"/>
    <property type="evidence" value="ECO:0007669"/>
    <property type="project" value="UniProtKB-UniRule"/>
</dbReference>
<keyword evidence="12 14" id="KW-0961">Cell wall biogenesis/degradation</keyword>
<keyword evidence="8 14" id="KW-0067">ATP-binding</keyword>
<feature type="binding site" evidence="14">
    <location>
        <begin position="114"/>
        <end position="120"/>
    </location>
    <ligand>
        <name>ATP</name>
        <dbReference type="ChEBI" id="CHEBI:30616"/>
    </ligand>
</feature>
<dbReference type="InterPro" id="IPR013221">
    <property type="entry name" value="Mur_ligase_cen"/>
</dbReference>
<comment type="caution">
    <text evidence="18">The sequence shown here is derived from an EMBL/GenBank/DDBJ whole genome shotgun (WGS) entry which is preliminary data.</text>
</comment>
<dbReference type="PANTHER" id="PTHR43445">
    <property type="entry name" value="UDP-N-ACETYLMURAMATE--L-ALANINE LIGASE-RELATED"/>
    <property type="match status" value="1"/>
</dbReference>
<keyword evidence="5 14" id="KW-0436">Ligase</keyword>
<evidence type="ECO:0000256" key="8">
    <source>
        <dbReference type="ARBA" id="ARBA00022840"/>
    </source>
</evidence>
<evidence type="ECO:0000256" key="1">
    <source>
        <dbReference type="ARBA" id="ARBA00004496"/>
    </source>
</evidence>
<dbReference type="InterPro" id="IPR036615">
    <property type="entry name" value="Mur_ligase_C_dom_sf"/>
</dbReference>
<dbReference type="STRING" id="1798525.A3G90_04940"/>
<evidence type="ECO:0000256" key="6">
    <source>
        <dbReference type="ARBA" id="ARBA00022618"/>
    </source>
</evidence>
<evidence type="ECO:0000313" key="18">
    <source>
        <dbReference type="EMBL" id="OGG85367.1"/>
    </source>
</evidence>
<evidence type="ECO:0000256" key="12">
    <source>
        <dbReference type="ARBA" id="ARBA00023316"/>
    </source>
</evidence>
<keyword evidence="9 14" id="KW-0133">Cell shape</keyword>
<comment type="subcellular location">
    <subcellularLocation>
        <location evidence="1 14">Cytoplasm</location>
    </subcellularLocation>
</comment>
<dbReference type="InterPro" id="IPR050061">
    <property type="entry name" value="MurCDEF_pg_biosynth"/>
</dbReference>
<dbReference type="HAMAP" id="MF_00046">
    <property type="entry name" value="MurC"/>
    <property type="match status" value="1"/>
</dbReference>
<keyword evidence="7 14" id="KW-0547">Nucleotide-binding</keyword>
<dbReference type="GO" id="GO:0005737">
    <property type="term" value="C:cytoplasm"/>
    <property type="evidence" value="ECO:0007669"/>
    <property type="project" value="UniProtKB-SubCell"/>
</dbReference>
<dbReference type="InterPro" id="IPR004101">
    <property type="entry name" value="Mur_ligase_C"/>
</dbReference>
<dbReference type="Gene3D" id="3.40.50.720">
    <property type="entry name" value="NAD(P)-binding Rossmann-like Domain"/>
    <property type="match status" value="1"/>
</dbReference>
<dbReference type="EC" id="6.3.2.8" evidence="3 14"/>
<comment type="catalytic activity">
    <reaction evidence="13 14">
        <text>UDP-N-acetyl-alpha-D-muramate + L-alanine + ATP = UDP-N-acetyl-alpha-D-muramoyl-L-alanine + ADP + phosphate + H(+)</text>
        <dbReference type="Rhea" id="RHEA:23372"/>
        <dbReference type="ChEBI" id="CHEBI:15378"/>
        <dbReference type="ChEBI" id="CHEBI:30616"/>
        <dbReference type="ChEBI" id="CHEBI:43474"/>
        <dbReference type="ChEBI" id="CHEBI:57972"/>
        <dbReference type="ChEBI" id="CHEBI:70757"/>
        <dbReference type="ChEBI" id="CHEBI:83898"/>
        <dbReference type="ChEBI" id="CHEBI:456216"/>
        <dbReference type="EC" id="6.3.2.8"/>
    </reaction>
</comment>
<organism evidence="18 19">
    <name type="scientific">Candidatus Kaiserbacteria bacterium RIFCSPLOWO2_12_FULL_45_26</name>
    <dbReference type="NCBI Taxonomy" id="1798525"/>
    <lineage>
        <taxon>Bacteria</taxon>
        <taxon>Candidatus Kaiseribacteriota</taxon>
    </lineage>
</organism>
<dbReference type="Proteomes" id="UP000177325">
    <property type="component" value="Unassembled WGS sequence"/>
</dbReference>
<dbReference type="GO" id="GO:0071555">
    <property type="term" value="P:cell wall organization"/>
    <property type="evidence" value="ECO:0007669"/>
    <property type="project" value="UniProtKB-KW"/>
</dbReference>